<dbReference type="Proteomes" id="UP000030655">
    <property type="component" value="Unassembled WGS sequence"/>
</dbReference>
<dbReference type="OrthoDB" id="6079689at2759"/>
<dbReference type="Pfam" id="PF01026">
    <property type="entry name" value="TatD_DNase"/>
    <property type="match status" value="1"/>
</dbReference>
<evidence type="ECO:0000256" key="3">
    <source>
        <dbReference type="ARBA" id="ARBA00022723"/>
    </source>
</evidence>
<feature type="binding site" evidence="5">
    <location>
        <position position="139"/>
    </location>
    <ligand>
        <name>a divalent metal cation</name>
        <dbReference type="ChEBI" id="CHEBI:60240"/>
        <label>2</label>
    </ligand>
</feature>
<gene>
    <name evidence="6" type="ORF">H312_01986</name>
</gene>
<protein>
    <recommendedName>
        <fullName evidence="8">TatD family hydrolase</fullName>
    </recommendedName>
</protein>
<keyword evidence="7" id="KW-1185">Reference proteome</keyword>
<dbReference type="GO" id="GO:0008296">
    <property type="term" value="F:3'-5'-DNA exonuclease activity"/>
    <property type="evidence" value="ECO:0007669"/>
    <property type="project" value="TreeGrafter"/>
</dbReference>
<dbReference type="PROSITE" id="PS01091">
    <property type="entry name" value="TATD_3"/>
    <property type="match status" value="1"/>
</dbReference>
<keyword evidence="4" id="KW-0378">Hydrolase</keyword>
<evidence type="ECO:0000256" key="5">
    <source>
        <dbReference type="PIRSR" id="PIRSR005902-1"/>
    </source>
</evidence>
<comment type="similarity">
    <text evidence="1">Belongs to the metallo-dependent hydrolases superfamily. TatD-type hydrolase family.</text>
</comment>
<dbReference type="PIRSF" id="PIRSF005902">
    <property type="entry name" value="DNase_TatD"/>
    <property type="match status" value="1"/>
</dbReference>
<dbReference type="InterPro" id="IPR032466">
    <property type="entry name" value="Metal_Hydrolase"/>
</dbReference>
<dbReference type="HOGENOM" id="CLU_031506_1_1_1"/>
<dbReference type="InterPro" id="IPR001130">
    <property type="entry name" value="TatD-like"/>
</dbReference>
<dbReference type="InterPro" id="IPR018228">
    <property type="entry name" value="DNase_TatD-rel_CS"/>
</dbReference>
<dbReference type="AlphaFoldDB" id="A0A059F0X8"/>
<dbReference type="SUPFAM" id="SSF51556">
    <property type="entry name" value="Metallo-dependent hydrolases"/>
    <property type="match status" value="1"/>
</dbReference>
<dbReference type="VEuPathDB" id="MicrosporidiaDB:H312_01986"/>
<feature type="binding site" evidence="5">
    <location>
        <position position="187"/>
    </location>
    <ligand>
        <name>a divalent metal cation</name>
        <dbReference type="ChEBI" id="CHEBI:60240"/>
        <label>1</label>
    </ligand>
</feature>
<dbReference type="STRING" id="1288291.A0A059F0X8"/>
<name>A0A059F0X8_9MICR</name>
<dbReference type="InterPro" id="IPR050891">
    <property type="entry name" value="TatD-type_Hydrolase"/>
</dbReference>
<evidence type="ECO:0000256" key="4">
    <source>
        <dbReference type="ARBA" id="ARBA00022801"/>
    </source>
</evidence>
<dbReference type="PANTHER" id="PTHR10060:SF15">
    <property type="entry name" value="DEOXYRIBONUCLEASE TATDN1"/>
    <property type="match status" value="1"/>
</dbReference>
<proteinExistence type="inferred from homology"/>
<dbReference type="Gene3D" id="3.20.20.140">
    <property type="entry name" value="Metal-dependent hydrolases"/>
    <property type="match status" value="1"/>
</dbReference>
<reference evidence="7" key="1">
    <citation type="submission" date="2013-02" db="EMBL/GenBank/DDBJ databases">
        <authorList>
            <consortium name="The Broad Institute Genome Sequencing Platform"/>
            <person name="Cuomo C."/>
            <person name="Becnel J."/>
            <person name="Sanscrainte N."/>
            <person name="Walker B."/>
            <person name="Young S.K."/>
            <person name="Zeng Q."/>
            <person name="Gargeya S."/>
            <person name="Fitzgerald M."/>
            <person name="Haas B."/>
            <person name="Abouelleil A."/>
            <person name="Alvarado L."/>
            <person name="Arachchi H.M."/>
            <person name="Berlin A.M."/>
            <person name="Chapman S.B."/>
            <person name="Dewar J."/>
            <person name="Goldberg J."/>
            <person name="Griggs A."/>
            <person name="Gujja S."/>
            <person name="Hansen M."/>
            <person name="Howarth C."/>
            <person name="Imamovic A."/>
            <person name="Larimer J."/>
            <person name="McCowan C."/>
            <person name="Murphy C."/>
            <person name="Neiman D."/>
            <person name="Pearson M."/>
            <person name="Priest M."/>
            <person name="Roberts A."/>
            <person name="Saif S."/>
            <person name="Shea T."/>
            <person name="Sisk P."/>
            <person name="Sykes S."/>
            <person name="Wortman J."/>
            <person name="Nusbaum C."/>
            <person name="Birren B."/>
        </authorList>
    </citation>
    <scope>NUCLEOTIDE SEQUENCE [LARGE SCALE GENOMIC DNA]</scope>
    <source>
        <strain evidence="7">PRA339</strain>
    </source>
</reference>
<organism evidence="6 7">
    <name type="scientific">Anncaliia algerae PRA339</name>
    <dbReference type="NCBI Taxonomy" id="1288291"/>
    <lineage>
        <taxon>Eukaryota</taxon>
        <taxon>Fungi</taxon>
        <taxon>Fungi incertae sedis</taxon>
        <taxon>Microsporidia</taxon>
        <taxon>Tubulinosematoidea</taxon>
        <taxon>Tubulinosematidae</taxon>
        <taxon>Anncaliia</taxon>
    </lineage>
</organism>
<dbReference type="EMBL" id="KK365171">
    <property type="protein sequence ID" value="KCZ80611.1"/>
    <property type="molecule type" value="Genomic_DNA"/>
</dbReference>
<dbReference type="CDD" id="cd01310">
    <property type="entry name" value="TatD_DNAse"/>
    <property type="match status" value="1"/>
</dbReference>
<feature type="binding site" evidence="5">
    <location>
        <position position="119"/>
    </location>
    <ligand>
        <name>a divalent metal cation</name>
        <dbReference type="ChEBI" id="CHEBI:60240"/>
        <label>2</label>
    </ligand>
</feature>
<evidence type="ECO:0000313" key="6">
    <source>
        <dbReference type="EMBL" id="KCZ80611.1"/>
    </source>
</evidence>
<dbReference type="GO" id="GO:0005829">
    <property type="term" value="C:cytosol"/>
    <property type="evidence" value="ECO:0007669"/>
    <property type="project" value="TreeGrafter"/>
</dbReference>
<evidence type="ECO:0000256" key="1">
    <source>
        <dbReference type="ARBA" id="ARBA00009275"/>
    </source>
</evidence>
<keyword evidence="2" id="KW-0540">Nuclease</keyword>
<evidence type="ECO:0000313" key="7">
    <source>
        <dbReference type="Proteomes" id="UP000030655"/>
    </source>
</evidence>
<evidence type="ECO:0008006" key="8">
    <source>
        <dbReference type="Google" id="ProtNLM"/>
    </source>
</evidence>
<evidence type="ECO:0000256" key="2">
    <source>
        <dbReference type="ARBA" id="ARBA00022722"/>
    </source>
</evidence>
<keyword evidence="3 5" id="KW-0479">Metal-binding</keyword>
<accession>A0A059F0X8</accession>
<sequence>MLIDIAVNITDKQFEADHENIILECKKHNVLPIFVGTDYESSKTSLMYAKKHNTLCYVGIHPTSKGNFNDLIPLISEDNVLAVGECGLDYDRLMFTTKEYQEANFLLHLNYNFDKYFFHCRNAHKDFLRLASGKRGVVHSFTGSLEEMYELISQGFYIGINGCSMKTEEGIEVVKQIPIDKLLLETDAPYCKIRKSSPIYSKINFRNEEKKWNRRNVPITILQVAECVSDIKSIALEELSNITVENTIKCFGEKVKYFSEKFFCD</sequence>
<reference evidence="6 7" key="2">
    <citation type="submission" date="2014-03" db="EMBL/GenBank/DDBJ databases">
        <title>The Genome Sequence of Anncaliia algerae insect isolate PRA339.</title>
        <authorList>
            <consortium name="The Broad Institute Genome Sequencing Platform"/>
            <consortium name="The Broad Institute Genome Sequencing Center for Infectious Disease"/>
            <person name="Cuomo C."/>
            <person name="Becnel J."/>
            <person name="Sanscrainte N."/>
            <person name="Walker B."/>
            <person name="Young S.K."/>
            <person name="Zeng Q."/>
            <person name="Gargeya S."/>
            <person name="Fitzgerald M."/>
            <person name="Haas B."/>
            <person name="Abouelleil A."/>
            <person name="Alvarado L."/>
            <person name="Arachchi H.M."/>
            <person name="Berlin A.M."/>
            <person name="Chapman S.B."/>
            <person name="Dewar J."/>
            <person name="Goldberg J."/>
            <person name="Griggs A."/>
            <person name="Gujja S."/>
            <person name="Hansen M."/>
            <person name="Howarth C."/>
            <person name="Imamovic A."/>
            <person name="Larimer J."/>
            <person name="McCowan C."/>
            <person name="Murphy C."/>
            <person name="Neiman D."/>
            <person name="Pearson M."/>
            <person name="Priest M."/>
            <person name="Roberts A."/>
            <person name="Saif S."/>
            <person name="Shea T."/>
            <person name="Sisk P."/>
            <person name="Sykes S."/>
            <person name="Wortman J."/>
            <person name="Nusbaum C."/>
            <person name="Birren B."/>
        </authorList>
    </citation>
    <scope>NUCLEOTIDE SEQUENCE [LARGE SCALE GENOMIC DNA]</scope>
    <source>
        <strain evidence="6 7">PRA339</strain>
    </source>
</reference>
<dbReference type="PANTHER" id="PTHR10060">
    <property type="entry name" value="TATD FAMILY DEOXYRIBONUCLEASE"/>
    <property type="match status" value="1"/>
</dbReference>
<dbReference type="GO" id="GO:0046872">
    <property type="term" value="F:metal ion binding"/>
    <property type="evidence" value="ECO:0007669"/>
    <property type="project" value="UniProtKB-KW"/>
</dbReference>
<feature type="binding site" evidence="5">
    <location>
        <position position="85"/>
    </location>
    <ligand>
        <name>a divalent metal cation</name>
        <dbReference type="ChEBI" id="CHEBI:60240"/>
        <label>1</label>
    </ligand>
</feature>